<evidence type="ECO:0000313" key="2">
    <source>
        <dbReference type="EMBL" id="EDM74558.1"/>
    </source>
</evidence>
<protein>
    <submittedName>
        <fullName evidence="2">Uncharacterized protein</fullName>
    </submittedName>
</protein>
<accession>A6GHW1</accession>
<evidence type="ECO:0000313" key="3">
    <source>
        <dbReference type="Proteomes" id="UP000005801"/>
    </source>
</evidence>
<gene>
    <name evidence="2" type="ORF">PPSIR1_29148</name>
</gene>
<dbReference type="RefSeq" id="WP_006976297.1">
    <property type="nucleotide sequence ID" value="NZ_ABCS01000125.1"/>
</dbReference>
<name>A6GHW1_9BACT</name>
<dbReference type="STRING" id="391625.PPSIR1_29148"/>
<feature type="region of interest" description="Disordered" evidence="1">
    <location>
        <begin position="96"/>
        <end position="151"/>
    </location>
</feature>
<evidence type="ECO:0000256" key="1">
    <source>
        <dbReference type="SAM" id="MobiDB-lite"/>
    </source>
</evidence>
<keyword evidence="3" id="KW-1185">Reference proteome</keyword>
<sequence length="323" mass="34955">MEFRWDAPEQGCPSEAEVLAELERLLGGPVAEQGEGRLSAIARVRREADGSWDLRLFTVTDADTRERAMQGADCRVLADAAALLAAMAIDPNVLERVGTNEEAQSTAEGAREVGESEAPPKPEPEPEPEPAPPEPQPEPEPEPEPPAPPQRLRPTIALRAQTGLTLGDLPDVGPIVRLGPALVWRHARLELDAHYAFIRRARFDQAPDQGADLRHAFGALRGCGLLRVPSAKLEFPLCGGVEAGALIGQGVGYTEVREAAIPWLAVDASAGLAWSPIERMALGLTLEPYVALIRRRFLTSEGDELWRPLPVGFRALIGVELRL</sequence>
<dbReference type="Proteomes" id="UP000005801">
    <property type="component" value="Unassembled WGS sequence"/>
</dbReference>
<dbReference type="EMBL" id="ABCS01000125">
    <property type="protein sequence ID" value="EDM74558.1"/>
    <property type="molecule type" value="Genomic_DNA"/>
</dbReference>
<comment type="caution">
    <text evidence="2">The sequence shown here is derived from an EMBL/GenBank/DDBJ whole genome shotgun (WGS) entry which is preliminary data.</text>
</comment>
<reference evidence="2 3" key="1">
    <citation type="submission" date="2007-06" db="EMBL/GenBank/DDBJ databases">
        <authorList>
            <person name="Shimkets L."/>
            <person name="Ferriera S."/>
            <person name="Johnson J."/>
            <person name="Kravitz S."/>
            <person name="Beeson K."/>
            <person name="Sutton G."/>
            <person name="Rogers Y.-H."/>
            <person name="Friedman R."/>
            <person name="Frazier M."/>
            <person name="Venter J.C."/>
        </authorList>
    </citation>
    <scope>NUCLEOTIDE SEQUENCE [LARGE SCALE GENOMIC DNA]</scope>
    <source>
        <strain evidence="2 3">SIR-1</strain>
    </source>
</reference>
<proteinExistence type="predicted"/>
<feature type="compositionally biased region" description="Basic and acidic residues" evidence="1">
    <location>
        <begin position="109"/>
        <end position="124"/>
    </location>
</feature>
<dbReference type="eggNOG" id="COG3266">
    <property type="taxonomic scope" value="Bacteria"/>
</dbReference>
<dbReference type="AlphaFoldDB" id="A6GHW1"/>
<organism evidence="2 3">
    <name type="scientific">Plesiocystis pacifica SIR-1</name>
    <dbReference type="NCBI Taxonomy" id="391625"/>
    <lineage>
        <taxon>Bacteria</taxon>
        <taxon>Pseudomonadati</taxon>
        <taxon>Myxococcota</taxon>
        <taxon>Polyangia</taxon>
        <taxon>Nannocystales</taxon>
        <taxon>Nannocystaceae</taxon>
        <taxon>Plesiocystis</taxon>
    </lineage>
</organism>